<dbReference type="AlphaFoldDB" id="A0A8J2Z637"/>
<dbReference type="RefSeq" id="WP_150469028.1">
    <property type="nucleotide sequence ID" value="NZ_BMJS01000028.1"/>
</dbReference>
<dbReference type="Proteomes" id="UP000636949">
    <property type="component" value="Unassembled WGS sequence"/>
</dbReference>
<dbReference type="EMBL" id="BMJS01000028">
    <property type="protein sequence ID" value="GGG03721.1"/>
    <property type="molecule type" value="Genomic_DNA"/>
</dbReference>
<keyword evidence="2" id="KW-1185">Reference proteome</keyword>
<sequence length="414" mass="46667">MSYSNNILESLSYHMINNIKYLSILLWMLSGLSYAIDINYQDTIDKQNRITLQLNSNGDSLLNIQGYGAEKLSSIEEQLVDSTLIGWKQVYEQDKVLLTVNEGINSVSHFQMLPLDTLSSDLTLQYGSQNKQINIKQIALLVKIKPLDPNNNISVTFSNECIFWQKNYAYYTEALIKPNCINTSFTINDFGNPWQQVATASYYGIETNKLASLQGGHWSLSTTTHSNSSTMGVNSITTPNNVDTHITNGSYRFQFDSGGIVVSIPFSSNFYFQNNQSKSLNVTLIPDPSNVNNYVSDHNEKIILTYTTNQSITGLKYRLICDEQVQHDNQSYCALKNLNLTTVTIPLKVFLSECNDSSAEFCHAENQFMPMNTIDIQTDKNINYAQLRFLASNLATKPDGHYQALVKIMADAQF</sequence>
<organism evidence="1 2">
    <name type="scientific">Cysteiniphilum litorale</name>
    <dbReference type="NCBI Taxonomy" id="2056700"/>
    <lineage>
        <taxon>Bacteria</taxon>
        <taxon>Pseudomonadati</taxon>
        <taxon>Pseudomonadota</taxon>
        <taxon>Gammaproteobacteria</taxon>
        <taxon>Thiotrichales</taxon>
        <taxon>Fastidiosibacteraceae</taxon>
        <taxon>Cysteiniphilum</taxon>
    </lineage>
</organism>
<comment type="caution">
    <text evidence="1">The sequence shown here is derived from an EMBL/GenBank/DDBJ whole genome shotgun (WGS) entry which is preliminary data.</text>
</comment>
<gene>
    <name evidence="1" type="ORF">GCM10010995_21440</name>
</gene>
<accession>A0A8J2Z637</accession>
<dbReference type="OrthoDB" id="9831736at2"/>
<reference evidence="1" key="1">
    <citation type="journal article" date="2014" name="Int. J. Syst. Evol. Microbiol.">
        <title>Complete genome sequence of Corynebacterium casei LMG S-19264T (=DSM 44701T), isolated from a smear-ripened cheese.</title>
        <authorList>
            <consortium name="US DOE Joint Genome Institute (JGI-PGF)"/>
            <person name="Walter F."/>
            <person name="Albersmeier A."/>
            <person name="Kalinowski J."/>
            <person name="Ruckert C."/>
        </authorList>
    </citation>
    <scope>NUCLEOTIDE SEQUENCE</scope>
    <source>
        <strain evidence="1">CGMCC 1.15758</strain>
    </source>
</reference>
<proteinExistence type="predicted"/>
<reference evidence="1" key="2">
    <citation type="submission" date="2020-09" db="EMBL/GenBank/DDBJ databases">
        <authorList>
            <person name="Sun Q."/>
            <person name="Zhou Y."/>
        </authorList>
    </citation>
    <scope>NUCLEOTIDE SEQUENCE</scope>
    <source>
        <strain evidence="1">CGMCC 1.15758</strain>
    </source>
</reference>
<evidence type="ECO:0000313" key="2">
    <source>
        <dbReference type="Proteomes" id="UP000636949"/>
    </source>
</evidence>
<evidence type="ECO:0000313" key="1">
    <source>
        <dbReference type="EMBL" id="GGG03721.1"/>
    </source>
</evidence>
<protein>
    <submittedName>
        <fullName evidence="1">Uncharacterized protein</fullName>
    </submittedName>
</protein>
<name>A0A8J2Z637_9GAMM</name>